<evidence type="ECO:0000313" key="2">
    <source>
        <dbReference type="EMBL" id="OSY46649.1"/>
    </source>
</evidence>
<comment type="caution">
    <text evidence="2">The sequence shown here is derived from an EMBL/GenBank/DDBJ whole genome shotgun (WGS) entry which is preliminary data.</text>
</comment>
<evidence type="ECO:0008006" key="4">
    <source>
        <dbReference type="Google" id="ProtNLM"/>
    </source>
</evidence>
<keyword evidence="3" id="KW-1185">Reference proteome</keyword>
<name>A0ABX3Y1Y3_STRPT</name>
<feature type="transmembrane region" description="Helical" evidence="1">
    <location>
        <begin position="6"/>
        <end position="30"/>
    </location>
</feature>
<gene>
    <name evidence="2" type="ORF">BG653_02016</name>
</gene>
<keyword evidence="1" id="KW-0812">Transmembrane</keyword>
<keyword evidence="1" id="KW-1133">Transmembrane helix</keyword>
<evidence type="ECO:0000256" key="1">
    <source>
        <dbReference type="SAM" id="Phobius"/>
    </source>
</evidence>
<organism evidence="2 3">
    <name type="scientific">Streptomyces platensis</name>
    <dbReference type="NCBI Taxonomy" id="58346"/>
    <lineage>
        <taxon>Bacteria</taxon>
        <taxon>Bacillati</taxon>
        <taxon>Actinomycetota</taxon>
        <taxon>Actinomycetes</taxon>
        <taxon>Kitasatosporales</taxon>
        <taxon>Streptomycetaceae</taxon>
        <taxon>Streptomyces</taxon>
    </lineage>
</organism>
<dbReference type="Proteomes" id="UP000194225">
    <property type="component" value="Unassembled WGS sequence"/>
</dbReference>
<dbReference type="EMBL" id="MIGA01000009">
    <property type="protein sequence ID" value="OSY46649.1"/>
    <property type="molecule type" value="Genomic_DNA"/>
</dbReference>
<protein>
    <recommendedName>
        <fullName evidence="4">FeoB-associated Cys-rich membrane protein</fullName>
    </recommendedName>
</protein>
<accession>A0ABX3Y1Y3</accession>
<sequence>MGFLHSAAVAVTDVCVVVFLVAWLVGAVYFGAKGGRGRPGGCVGCRARCPDGFR</sequence>
<keyword evidence="1" id="KW-0472">Membrane</keyword>
<reference evidence="2 3" key="1">
    <citation type="submission" date="2016-09" db="EMBL/GenBank/DDBJ databases">
        <title>Streptomyces platensis DSM40041, a candidate organism with high potential of specific P450 cytochromes.</title>
        <authorList>
            <person name="Grumaz C."/>
            <person name="Vainshtein Y."/>
            <person name="Kirstahler P."/>
            <person name="Sohn K."/>
        </authorList>
    </citation>
    <scope>NUCLEOTIDE SEQUENCE [LARGE SCALE GENOMIC DNA]</scope>
    <source>
        <strain evidence="2 3">DSM 40041</strain>
    </source>
</reference>
<proteinExistence type="predicted"/>
<evidence type="ECO:0000313" key="3">
    <source>
        <dbReference type="Proteomes" id="UP000194225"/>
    </source>
</evidence>